<evidence type="ECO:0000313" key="3">
    <source>
        <dbReference type="Proteomes" id="UP000807716"/>
    </source>
</evidence>
<dbReference type="OrthoDB" id="2445805at2759"/>
<accession>A0A9P6UDC8</accession>
<feature type="compositionally biased region" description="Low complexity" evidence="1">
    <location>
        <begin position="142"/>
        <end position="180"/>
    </location>
</feature>
<gene>
    <name evidence="2" type="ORF">DFQ27_002599</name>
</gene>
<feature type="compositionally biased region" description="Basic and acidic residues" evidence="1">
    <location>
        <begin position="1"/>
        <end position="13"/>
    </location>
</feature>
<name>A0A9P6UDC8_9FUNG</name>
<reference evidence="2" key="1">
    <citation type="journal article" date="2020" name="Fungal Divers.">
        <title>Resolving the Mortierellaceae phylogeny through synthesis of multi-gene phylogenetics and phylogenomics.</title>
        <authorList>
            <person name="Vandepol N."/>
            <person name="Liber J."/>
            <person name="Desiro A."/>
            <person name="Na H."/>
            <person name="Kennedy M."/>
            <person name="Barry K."/>
            <person name="Grigoriev I.V."/>
            <person name="Miller A.N."/>
            <person name="O'Donnell K."/>
            <person name="Stajich J.E."/>
            <person name="Bonito G."/>
        </authorList>
    </citation>
    <scope>NUCLEOTIDE SEQUENCE</scope>
    <source>
        <strain evidence="2">BC1065</strain>
    </source>
</reference>
<proteinExistence type="predicted"/>
<dbReference type="AlphaFoldDB" id="A0A9P6UDC8"/>
<evidence type="ECO:0000313" key="2">
    <source>
        <dbReference type="EMBL" id="KAG0270608.1"/>
    </source>
</evidence>
<feature type="region of interest" description="Disordered" evidence="1">
    <location>
        <begin position="127"/>
        <end position="180"/>
    </location>
</feature>
<sequence>MLKRPLADNDGERRKSKRLTAEGADGMMDEAFTETLTSKVFVRRPTRVQKCAIQYITEMRLNPRPSVEGYLSHVQAAHLPSKVNFGAAWNKLKEFFSSSDPATYSDIEDMTNVQALVDAFKAQRCIQPTQPGSVPSTRPQASMSSASSNNVSRSSSSRSSNSRSSNRSSGSGSSSKSSGFSLNSTLLAQLRLNFEANWDAFKGEPWTLPSGAALDDLLRGHVVALDYESTMHSCIISDVDEVLRLTTDPRDQQELERMLCQPRDDSLWSLPDAELQYLQLYDKPPAVIETMLKFGYGTVLESAKAAATGPSVDADTSGSAGPNIATSATSAAISATPTITAGSSSQVPSEEYCALVHELVNCLYRMYRRNEFTLPGTKSKSWYQENVWIVLHELLNVEDTISYTPGEYHSRASGEYKWAGRGIHGVIVSVAPQLGLGAVKATEADHAGPNSAEALHGRLKLAKTMKDQFDEICDASAANIDKILAASPSLERPNQTPLTTYGLLVSGGSISFYSLQHRRGRFYQLCCEGTATPPSVWTSDGRTTARILSVVSSLLCFRRQTMAMASIIDDLMHVGFQLPPASGTNIQSRLPATIVTPNTSPRLRPATIFTTLDDTSFSESSS</sequence>
<dbReference type="Proteomes" id="UP000807716">
    <property type="component" value="Unassembled WGS sequence"/>
</dbReference>
<comment type="caution">
    <text evidence="2">The sequence shown here is derived from an EMBL/GenBank/DDBJ whole genome shotgun (WGS) entry which is preliminary data.</text>
</comment>
<feature type="region of interest" description="Disordered" evidence="1">
    <location>
        <begin position="1"/>
        <end position="22"/>
    </location>
</feature>
<organism evidence="2 3">
    <name type="scientific">Actinomortierella ambigua</name>
    <dbReference type="NCBI Taxonomy" id="1343610"/>
    <lineage>
        <taxon>Eukaryota</taxon>
        <taxon>Fungi</taxon>
        <taxon>Fungi incertae sedis</taxon>
        <taxon>Mucoromycota</taxon>
        <taxon>Mortierellomycotina</taxon>
        <taxon>Mortierellomycetes</taxon>
        <taxon>Mortierellales</taxon>
        <taxon>Mortierellaceae</taxon>
        <taxon>Actinomortierella</taxon>
    </lineage>
</organism>
<protein>
    <submittedName>
        <fullName evidence="2">Uncharacterized protein</fullName>
    </submittedName>
</protein>
<evidence type="ECO:0000256" key="1">
    <source>
        <dbReference type="SAM" id="MobiDB-lite"/>
    </source>
</evidence>
<dbReference type="EMBL" id="JAAAJB010000002">
    <property type="protein sequence ID" value="KAG0270608.1"/>
    <property type="molecule type" value="Genomic_DNA"/>
</dbReference>
<keyword evidence="3" id="KW-1185">Reference proteome</keyword>
<feature type="compositionally biased region" description="Polar residues" evidence="1">
    <location>
        <begin position="127"/>
        <end position="141"/>
    </location>
</feature>